<sequence>MPGLNTANLKKLFKSHDKFKMFTAEQKKKYLDEYGPSIENDASLSGTGAFENYQKKRAKNATTFAGIKLPDDTTLGDKLKDSSPDVDAVKEAIAEVLQTSEATTQANDKFKQEMEAVSRLLTQEPREFNAQAIASYLQGVKGEADAAIKAQHKQELENLENKFNDPTFINHLKAGTGLDDEQVSDLHEEMKKALEKKQQETLAAFNKEVNKDITALHEESRKEIERITYLAGIYENEKNRAAIDELAKKNQSQEPTTAQIGIDSNGSATLKGIKVTDLPVIYSFTGRTIKPQNDGSFAIQFPKWNLLYYRNHNMVYDMTNMAAAVRASGHDSITMSVNHKGQKGADGKMDEKYVMEMGRNAYEGALKAGFPPDKISIEVNGRVVKKEELFAEKPDRLQVITERAERGRAKYDALIKRTEKVSENTTRSLKEQITALRNAANTPAPEPDANPPALGA</sequence>
<evidence type="ECO:0000256" key="1">
    <source>
        <dbReference type="SAM" id="MobiDB-lite"/>
    </source>
</evidence>
<protein>
    <submittedName>
        <fullName evidence="2">Coiled coil domain-containing protein</fullName>
    </submittedName>
</protein>
<dbReference type="EMBL" id="LNYX01000032">
    <property type="protein sequence ID" value="KTD61426.1"/>
    <property type="molecule type" value="Genomic_DNA"/>
</dbReference>
<feature type="region of interest" description="Disordered" evidence="1">
    <location>
        <begin position="434"/>
        <end position="456"/>
    </location>
</feature>
<keyword evidence="3" id="KW-1185">Reference proteome</keyword>
<organism evidence="2 3">
    <name type="scientific">Legionella spiritensis</name>
    <dbReference type="NCBI Taxonomy" id="452"/>
    <lineage>
        <taxon>Bacteria</taxon>
        <taxon>Pseudomonadati</taxon>
        <taxon>Pseudomonadota</taxon>
        <taxon>Gammaproteobacteria</taxon>
        <taxon>Legionellales</taxon>
        <taxon>Legionellaceae</taxon>
        <taxon>Legionella</taxon>
    </lineage>
</organism>
<accession>A0A0W0YX44</accession>
<evidence type="ECO:0000313" key="2">
    <source>
        <dbReference type="EMBL" id="KTD61426.1"/>
    </source>
</evidence>
<name>A0A0W0YX44_LEGSP</name>
<dbReference type="OrthoDB" id="5651348at2"/>
<proteinExistence type="predicted"/>
<dbReference type="AlphaFoldDB" id="A0A0W0YX44"/>
<dbReference type="STRING" id="452.Lspi_2668"/>
<dbReference type="RefSeq" id="WP_058484584.1">
    <property type="nucleotide sequence ID" value="NZ_LNYX01000032.1"/>
</dbReference>
<dbReference type="Proteomes" id="UP000054877">
    <property type="component" value="Unassembled WGS sequence"/>
</dbReference>
<reference evidence="2 3" key="1">
    <citation type="submission" date="2015-11" db="EMBL/GenBank/DDBJ databases">
        <title>Genomic analysis of 38 Legionella species identifies large and diverse effector repertoires.</title>
        <authorList>
            <person name="Burstein D."/>
            <person name="Amaro F."/>
            <person name="Zusman T."/>
            <person name="Lifshitz Z."/>
            <person name="Cohen O."/>
            <person name="Gilbert J.A."/>
            <person name="Pupko T."/>
            <person name="Shuman H.A."/>
            <person name="Segal G."/>
        </authorList>
    </citation>
    <scope>NUCLEOTIDE SEQUENCE [LARGE SCALE GENOMIC DNA]</scope>
    <source>
        <strain evidence="2 3">Mt.St.Helens-9</strain>
    </source>
</reference>
<comment type="caution">
    <text evidence="2">The sequence shown here is derived from an EMBL/GenBank/DDBJ whole genome shotgun (WGS) entry which is preliminary data.</text>
</comment>
<dbReference type="PATRIC" id="fig|452.5.peg.2952"/>
<evidence type="ECO:0000313" key="3">
    <source>
        <dbReference type="Proteomes" id="UP000054877"/>
    </source>
</evidence>
<gene>
    <name evidence="2" type="ORF">Lspi_2668</name>
</gene>